<dbReference type="InterPro" id="IPR019378">
    <property type="entry name" value="GDP-Fuc_O-FucTrfase"/>
</dbReference>
<dbReference type="Proteomes" id="UP001345219">
    <property type="component" value="Chromosome 2"/>
</dbReference>
<proteinExistence type="inferred from homology"/>
<evidence type="ECO:0000256" key="1">
    <source>
        <dbReference type="ARBA" id="ARBA00004606"/>
    </source>
</evidence>
<keyword evidence="10" id="KW-0325">Glycoprotein</keyword>
<evidence type="ECO:0000256" key="6">
    <source>
        <dbReference type="ARBA" id="ARBA00022692"/>
    </source>
</evidence>
<dbReference type="GO" id="GO:0005737">
    <property type="term" value="C:cytoplasm"/>
    <property type="evidence" value="ECO:0007669"/>
    <property type="project" value="TreeGrafter"/>
</dbReference>
<comment type="pathway">
    <text evidence="2">Glycan metabolism.</text>
</comment>
<evidence type="ECO:0000256" key="5">
    <source>
        <dbReference type="ARBA" id="ARBA00022679"/>
    </source>
</evidence>
<comment type="similarity">
    <text evidence="3">Belongs to the glycosyltransferase GT106 family.</text>
</comment>
<dbReference type="GO" id="GO:0016757">
    <property type="term" value="F:glycosyltransferase activity"/>
    <property type="evidence" value="ECO:0007669"/>
    <property type="project" value="UniProtKB-KW"/>
</dbReference>
<name>A0AAN7PSL3_9MYRT</name>
<keyword evidence="17" id="KW-1185">Reference proteome</keyword>
<dbReference type="GO" id="GO:0016020">
    <property type="term" value="C:membrane"/>
    <property type="evidence" value="ECO:0007669"/>
    <property type="project" value="UniProtKB-SubCell"/>
</dbReference>
<dbReference type="Pfam" id="PF10250">
    <property type="entry name" value="O-FucT"/>
    <property type="match status" value="1"/>
</dbReference>
<evidence type="ECO:0000256" key="15">
    <source>
        <dbReference type="SAM" id="Phobius"/>
    </source>
</evidence>
<keyword evidence="5" id="KW-0808">Transferase</keyword>
<evidence type="ECO:0000256" key="7">
    <source>
        <dbReference type="ARBA" id="ARBA00022968"/>
    </source>
</evidence>
<evidence type="ECO:0000256" key="3">
    <source>
        <dbReference type="ARBA" id="ARBA00007737"/>
    </source>
</evidence>
<reference evidence="16 17" key="1">
    <citation type="journal article" date="2023" name="Hortic Res">
        <title>Pangenome of water caltrop reveals structural variations and asymmetric subgenome divergence after allopolyploidization.</title>
        <authorList>
            <person name="Zhang X."/>
            <person name="Chen Y."/>
            <person name="Wang L."/>
            <person name="Yuan Y."/>
            <person name="Fang M."/>
            <person name="Shi L."/>
            <person name="Lu R."/>
            <person name="Comes H.P."/>
            <person name="Ma Y."/>
            <person name="Chen Y."/>
            <person name="Huang G."/>
            <person name="Zhou Y."/>
            <person name="Zheng Z."/>
            <person name="Qiu Y."/>
        </authorList>
    </citation>
    <scope>NUCLEOTIDE SEQUENCE [LARGE SCALE GENOMIC DNA]</scope>
    <source>
        <tissue evidence="16">Roots</tissue>
    </source>
</reference>
<dbReference type="EMBL" id="JAXIOK010000015">
    <property type="protein sequence ID" value="KAK4753542.1"/>
    <property type="molecule type" value="Genomic_DNA"/>
</dbReference>
<dbReference type="AlphaFoldDB" id="A0AAN7PSL3"/>
<evidence type="ECO:0000313" key="17">
    <source>
        <dbReference type="Proteomes" id="UP001345219"/>
    </source>
</evidence>
<evidence type="ECO:0000313" key="16">
    <source>
        <dbReference type="EMBL" id="KAK4753542.1"/>
    </source>
</evidence>
<feature type="region of interest" description="Disordered" evidence="14">
    <location>
        <begin position="499"/>
        <end position="530"/>
    </location>
</feature>
<evidence type="ECO:0000256" key="10">
    <source>
        <dbReference type="ARBA" id="ARBA00023180"/>
    </source>
</evidence>
<evidence type="ECO:0000256" key="2">
    <source>
        <dbReference type="ARBA" id="ARBA00004881"/>
    </source>
</evidence>
<keyword evidence="4" id="KW-0328">Glycosyltransferase</keyword>
<keyword evidence="6 15" id="KW-0812">Transmembrane</keyword>
<keyword evidence="11" id="KW-0294">Fucose metabolism</keyword>
<evidence type="ECO:0000256" key="13">
    <source>
        <dbReference type="ARBA" id="ARBA00030350"/>
    </source>
</evidence>
<feature type="transmembrane region" description="Helical" evidence="15">
    <location>
        <begin position="73"/>
        <end position="93"/>
    </location>
</feature>
<keyword evidence="12" id="KW-0119">Carbohydrate metabolism</keyword>
<dbReference type="GO" id="GO:0006004">
    <property type="term" value="P:fucose metabolic process"/>
    <property type="evidence" value="ECO:0007669"/>
    <property type="project" value="UniProtKB-KW"/>
</dbReference>
<dbReference type="PANTHER" id="PTHR31741">
    <property type="entry name" value="OS02G0726500 PROTEIN-RELATED"/>
    <property type="match status" value="1"/>
</dbReference>
<comment type="subcellular location">
    <subcellularLocation>
        <location evidence="1">Membrane</location>
        <topology evidence="1">Single-pass type II membrane protein</topology>
    </subcellularLocation>
</comment>
<keyword evidence="7" id="KW-0735">Signal-anchor</keyword>
<gene>
    <name evidence="16" type="ORF">SAY87_001646</name>
</gene>
<keyword evidence="8 15" id="KW-1133">Transmembrane helix</keyword>
<dbReference type="CDD" id="cd11299">
    <property type="entry name" value="O-FucT_plant"/>
    <property type="match status" value="1"/>
</dbReference>
<evidence type="ECO:0000256" key="12">
    <source>
        <dbReference type="ARBA" id="ARBA00023277"/>
    </source>
</evidence>
<feature type="compositionally biased region" description="Polar residues" evidence="14">
    <location>
        <begin position="521"/>
        <end position="530"/>
    </location>
</feature>
<evidence type="ECO:0000256" key="8">
    <source>
        <dbReference type="ARBA" id="ARBA00022989"/>
    </source>
</evidence>
<keyword evidence="9 15" id="KW-0472">Membrane</keyword>
<evidence type="ECO:0000256" key="4">
    <source>
        <dbReference type="ARBA" id="ARBA00022676"/>
    </source>
</evidence>
<comment type="caution">
    <text evidence="16">The sequence shown here is derived from an EMBL/GenBank/DDBJ whole genome shotgun (WGS) entry which is preliminary data.</text>
</comment>
<evidence type="ECO:0000256" key="9">
    <source>
        <dbReference type="ARBA" id="ARBA00023136"/>
    </source>
</evidence>
<feature type="compositionally biased region" description="Basic and acidic residues" evidence="14">
    <location>
        <begin position="505"/>
        <end position="518"/>
    </location>
</feature>
<evidence type="ECO:0000256" key="14">
    <source>
        <dbReference type="SAM" id="MobiDB-lite"/>
    </source>
</evidence>
<dbReference type="PANTHER" id="PTHR31741:SF45">
    <property type="entry name" value="O-FUCOSYLTRANSFERASE FAMILY PROTEIN"/>
    <property type="match status" value="1"/>
</dbReference>
<protein>
    <recommendedName>
        <fullName evidence="13">O-fucosyltransferase family protein</fullName>
    </recommendedName>
</protein>
<accession>A0AAN7PSL3</accession>
<dbReference type="InterPro" id="IPR024709">
    <property type="entry name" value="FucosylTrfase_pln"/>
</dbReference>
<organism evidence="16 17">
    <name type="scientific">Trapa incisa</name>
    <dbReference type="NCBI Taxonomy" id="236973"/>
    <lineage>
        <taxon>Eukaryota</taxon>
        <taxon>Viridiplantae</taxon>
        <taxon>Streptophyta</taxon>
        <taxon>Embryophyta</taxon>
        <taxon>Tracheophyta</taxon>
        <taxon>Spermatophyta</taxon>
        <taxon>Magnoliopsida</taxon>
        <taxon>eudicotyledons</taxon>
        <taxon>Gunneridae</taxon>
        <taxon>Pentapetalae</taxon>
        <taxon>rosids</taxon>
        <taxon>malvids</taxon>
        <taxon>Myrtales</taxon>
        <taxon>Lythraceae</taxon>
        <taxon>Trapa</taxon>
    </lineage>
</organism>
<sequence>MDRIIRVSLQRAKLISELLKQKLKKDLRDKVDIVKCDDILRGTKIQKPRSSSIGVNDQGRPNMSLLTWPRRRWVSVAAAATIMLAWTVSIGTWGETVAGRRLMGGLSSVSPPLPSTGSSQPLDEPAVLPPREYERNGYLMVSANGGLNQMRTGISDMVVIARYLNATLIIPQLDNTSFWHDNSEFQDIFDQDYFISSLRDEVEILKELPSPQLRKVASGGHIAMSPISWSNMSYYYTEVLLKLQKYKVVHFLKTDTRLANNELPLEVQQLRCRANYGALRFAAPIVSLGKKIVDLLRQKGPFLALHLRYEMDMLAFSGCVQGCTSKEALELMSMRKSIPWWKVKEIDWVKKRRAGQCPLTPEETALTLQALGFHRDTQIYVAAGEIYGGQRRMAKLKVAFPNLVKKETLLEASDLMHLRNHSNRMAALDYYVSLESDVFVPTNGGNMASVLEGHRRVLGYKPTILLNRMLLTTWIDQFKNMTISWDEFALLVKKAHTNRTGKPSKRTEIPGRPKKEDYFYSNPQECLSRS</sequence>
<evidence type="ECO:0000256" key="11">
    <source>
        <dbReference type="ARBA" id="ARBA00023253"/>
    </source>
</evidence>